<comment type="caution">
    <text evidence="3">The sequence shown here is derived from an EMBL/GenBank/DDBJ whole genome shotgun (WGS) entry which is preliminary data.</text>
</comment>
<reference evidence="3" key="2">
    <citation type="submission" date="2021-05" db="EMBL/GenBank/DDBJ databases">
        <authorList>
            <person name="Pain A."/>
        </authorList>
    </citation>
    <scope>NUCLEOTIDE SEQUENCE</scope>
    <source>
        <strain evidence="3">1802A</strain>
    </source>
</reference>
<protein>
    <recommendedName>
        <fullName evidence="2">Cyclin N-terminal domain-containing protein</fullName>
    </recommendedName>
</protein>
<dbReference type="Gene3D" id="1.10.472.10">
    <property type="entry name" value="Cyclin-like"/>
    <property type="match status" value="1"/>
</dbReference>
<dbReference type="InterPro" id="IPR006671">
    <property type="entry name" value="Cyclin_N"/>
</dbReference>
<feature type="compositionally biased region" description="Polar residues" evidence="1">
    <location>
        <begin position="445"/>
        <end position="454"/>
    </location>
</feature>
<dbReference type="Pfam" id="PF00134">
    <property type="entry name" value="Cyclin_N"/>
    <property type="match status" value="1"/>
</dbReference>
<sequence>MSSGLGCNLDHYPAAVRRLRHSVDPLGSDDIHKERLRERGSDSRRDVSVFGCDAKEARLLDLCSRCQEVYQRVNNCFSTAFALNHCESLTFDVEEYRKRSMALLSHLPSSDEMQGMHQIFGLWSDLFQTEISMLCNPILLERNITIAKKMRHYILTRERPPASSRQKLVTSPALVKVQASALGTQDAGSMHVERYALNVVNQLVTFNERMHMESTEDRSYYETLCDELYFIKESELLNRSSLVESNRSKVLPFLKRLSRMFDMDKCTLNLAMLFFDFYLDSRLARGPTESSLDDNQVLCIGTACYLLACALREHWTDISCDSYLDRAAQMVSGAFTSCDIVVTQLDILQTMPKGFTSMYTATEYAIFFLTNIKGSYKPACDSLSMPNSVNSTANGSQGSSAHGGDCGTIRTPLSAATPNSIGPSQKSVESSASSNNSREVVRRSPGSSVGNNFGRTNTVPIDGCDGTRRISDELETMQALNDYLLLEMGFKYMVENGGFAFVYHCVMRWDDSYVSRNWNLFIPPSRVAAVLVFHFFVEFFGVDHRKDLVWCRRFCYKAFRMLYDCDVALWYHMFRDNIRKWVKNVAQSSIRLGEMALLLEVSGQKFRAAETCIQTFWSRLIFDYVHQGFELEGLEHAHLKNDLDAIYQLISQD</sequence>
<evidence type="ECO:0000313" key="4">
    <source>
        <dbReference type="Proteomes" id="UP001195914"/>
    </source>
</evidence>
<evidence type="ECO:0000256" key="1">
    <source>
        <dbReference type="SAM" id="MobiDB-lite"/>
    </source>
</evidence>
<dbReference type="EMBL" id="JAHBMH010000073">
    <property type="protein sequence ID" value="KAK1933056.1"/>
    <property type="molecule type" value="Genomic_DNA"/>
</dbReference>
<dbReference type="SUPFAM" id="SSF47954">
    <property type="entry name" value="Cyclin-like"/>
    <property type="match status" value="1"/>
</dbReference>
<dbReference type="InterPro" id="IPR036915">
    <property type="entry name" value="Cyclin-like_sf"/>
</dbReference>
<evidence type="ECO:0000259" key="2">
    <source>
        <dbReference type="Pfam" id="PF00134"/>
    </source>
</evidence>
<evidence type="ECO:0000313" key="3">
    <source>
        <dbReference type="EMBL" id="KAK1933056.1"/>
    </source>
</evidence>
<name>A0AAD9G750_BABDI</name>
<accession>A0AAD9G750</accession>
<feature type="domain" description="Cyclin N-terminal" evidence="2">
    <location>
        <begin position="229"/>
        <end position="351"/>
    </location>
</feature>
<organism evidence="3 4">
    <name type="scientific">Babesia divergens</name>
    <dbReference type="NCBI Taxonomy" id="32595"/>
    <lineage>
        <taxon>Eukaryota</taxon>
        <taxon>Sar</taxon>
        <taxon>Alveolata</taxon>
        <taxon>Apicomplexa</taxon>
        <taxon>Aconoidasida</taxon>
        <taxon>Piroplasmida</taxon>
        <taxon>Babesiidae</taxon>
        <taxon>Babesia</taxon>
    </lineage>
</organism>
<feature type="compositionally biased region" description="Polar residues" evidence="1">
    <location>
        <begin position="416"/>
        <end position="426"/>
    </location>
</feature>
<feature type="region of interest" description="Disordered" evidence="1">
    <location>
        <begin position="416"/>
        <end position="454"/>
    </location>
</feature>
<dbReference type="Proteomes" id="UP001195914">
    <property type="component" value="Unassembled WGS sequence"/>
</dbReference>
<feature type="compositionally biased region" description="Low complexity" evidence="1">
    <location>
        <begin position="427"/>
        <end position="438"/>
    </location>
</feature>
<keyword evidence="4" id="KW-1185">Reference proteome</keyword>
<proteinExistence type="predicted"/>
<reference evidence="3" key="1">
    <citation type="journal article" date="2014" name="Nucleic Acids Res.">
        <title>The evolutionary dynamics of variant antigen genes in Babesia reveal a history of genomic innovation underlying host-parasite interaction.</title>
        <authorList>
            <person name="Jackson A.P."/>
            <person name="Otto T.D."/>
            <person name="Darby A."/>
            <person name="Ramaprasad A."/>
            <person name="Xia D."/>
            <person name="Echaide I.E."/>
            <person name="Farber M."/>
            <person name="Gahlot S."/>
            <person name="Gamble J."/>
            <person name="Gupta D."/>
            <person name="Gupta Y."/>
            <person name="Jackson L."/>
            <person name="Malandrin L."/>
            <person name="Malas T.B."/>
            <person name="Moussa E."/>
            <person name="Nair M."/>
            <person name="Reid A.J."/>
            <person name="Sanders M."/>
            <person name="Sharma J."/>
            <person name="Tracey A."/>
            <person name="Quail M.A."/>
            <person name="Weir W."/>
            <person name="Wastling J.M."/>
            <person name="Hall N."/>
            <person name="Willadsen P."/>
            <person name="Lingelbach K."/>
            <person name="Shiels B."/>
            <person name="Tait A."/>
            <person name="Berriman M."/>
            <person name="Allred D.R."/>
            <person name="Pain A."/>
        </authorList>
    </citation>
    <scope>NUCLEOTIDE SEQUENCE</scope>
    <source>
        <strain evidence="3">1802A</strain>
    </source>
</reference>
<gene>
    <name evidence="3" type="ORF">X943_002001</name>
</gene>
<dbReference type="AlphaFoldDB" id="A0AAD9G750"/>